<gene>
    <name evidence="3" type="ORF">MON38_20690</name>
</gene>
<evidence type="ECO:0000259" key="2">
    <source>
        <dbReference type="Pfam" id="PF14342"/>
    </source>
</evidence>
<feature type="transmembrane region" description="Helical" evidence="1">
    <location>
        <begin position="86"/>
        <end position="113"/>
    </location>
</feature>
<dbReference type="EMBL" id="JALBGC010000006">
    <property type="protein sequence ID" value="MCI1189847.1"/>
    <property type="molecule type" value="Genomic_DNA"/>
</dbReference>
<evidence type="ECO:0000313" key="4">
    <source>
        <dbReference type="Proteomes" id="UP001139193"/>
    </source>
</evidence>
<keyword evidence="1" id="KW-1133">Transmembrane helix</keyword>
<protein>
    <submittedName>
        <fullName evidence="3">DUF4396 domain-containing protein</fullName>
    </submittedName>
</protein>
<feature type="transmembrane region" description="Helical" evidence="1">
    <location>
        <begin position="14"/>
        <end position="35"/>
    </location>
</feature>
<dbReference type="AlphaFoldDB" id="A0A9X2AHH6"/>
<sequence>MKDMPTPPPLFPDYLLWVWFGLTALSVAYVAWDLFTRTPEMKVMKWGWVLVMLYTGPVGLLIYWFSCREPSPGTHEQFIAPLWKQAVGSTIHCAAGDATGIIVAAVITGFFSLRMGVDIWLEYAAGFAFGLLIFQALFMKDMMGVSYGEALRSSFLPEWMSMNAMMAGMLPTMVILMTRDMRAMQATSPWFWAAMSAATLVGVVVAYPVNYWLVKNKLKHGMGTERALGHGGAPLPEAPATAHAGHDMAMMGMAGMSHGEPAATLAPAPAAAHSGHNMAAMPGMDMGDAAQVSGLRKAVVTLLTLLMLAAGYYLADRYGDLSMRPGEAMGDMPGMPMPGHRM</sequence>
<dbReference type="InterPro" id="IPR025509">
    <property type="entry name" value="DUF4396"/>
</dbReference>
<evidence type="ECO:0000256" key="1">
    <source>
        <dbReference type="SAM" id="Phobius"/>
    </source>
</evidence>
<proteinExistence type="predicted"/>
<accession>A0A9X2AHH6</accession>
<feature type="transmembrane region" description="Helical" evidence="1">
    <location>
        <begin position="120"/>
        <end position="139"/>
    </location>
</feature>
<dbReference type="Pfam" id="PF14342">
    <property type="entry name" value="DUF4396"/>
    <property type="match status" value="1"/>
</dbReference>
<keyword evidence="1" id="KW-0472">Membrane</keyword>
<comment type="caution">
    <text evidence="3">The sequence shown here is derived from an EMBL/GenBank/DDBJ whole genome shotgun (WGS) entry which is preliminary data.</text>
</comment>
<organism evidence="3 4">
    <name type="scientific">Hymenobacter cyanobacteriorum</name>
    <dbReference type="NCBI Taxonomy" id="2926463"/>
    <lineage>
        <taxon>Bacteria</taxon>
        <taxon>Pseudomonadati</taxon>
        <taxon>Bacteroidota</taxon>
        <taxon>Cytophagia</taxon>
        <taxon>Cytophagales</taxon>
        <taxon>Hymenobacteraceae</taxon>
        <taxon>Hymenobacter</taxon>
    </lineage>
</organism>
<feature type="transmembrane region" description="Helical" evidence="1">
    <location>
        <begin position="190"/>
        <end position="209"/>
    </location>
</feature>
<name>A0A9X2AHH6_9BACT</name>
<dbReference type="Proteomes" id="UP001139193">
    <property type="component" value="Unassembled WGS sequence"/>
</dbReference>
<keyword evidence="1" id="KW-0812">Transmembrane</keyword>
<keyword evidence="4" id="KW-1185">Reference proteome</keyword>
<evidence type="ECO:0000313" key="3">
    <source>
        <dbReference type="EMBL" id="MCI1189847.1"/>
    </source>
</evidence>
<reference evidence="3" key="1">
    <citation type="submission" date="2022-03" db="EMBL/GenBank/DDBJ databases">
        <title>Bacterial whole genome sequence for Hymenobacter sp. DH14.</title>
        <authorList>
            <person name="Le V."/>
        </authorList>
    </citation>
    <scope>NUCLEOTIDE SEQUENCE</scope>
    <source>
        <strain evidence="3">DH14</strain>
    </source>
</reference>
<feature type="transmembrane region" description="Helical" evidence="1">
    <location>
        <begin position="159"/>
        <end position="178"/>
    </location>
</feature>
<feature type="transmembrane region" description="Helical" evidence="1">
    <location>
        <begin position="294"/>
        <end position="315"/>
    </location>
</feature>
<feature type="domain" description="DUF4396" evidence="2">
    <location>
        <begin position="83"/>
        <end position="219"/>
    </location>
</feature>
<feature type="transmembrane region" description="Helical" evidence="1">
    <location>
        <begin position="47"/>
        <end position="66"/>
    </location>
</feature>